<dbReference type="SUPFAM" id="SSF81383">
    <property type="entry name" value="F-box domain"/>
    <property type="match status" value="1"/>
</dbReference>
<dbReference type="InterPro" id="IPR001810">
    <property type="entry name" value="F-box_dom"/>
</dbReference>
<reference evidence="2" key="1">
    <citation type="submission" date="2023-01" db="EMBL/GenBank/DDBJ databases">
        <title>The chitinases involved in constricting ring structure development in the nematode-trapping fungus Drechslerella dactyloides.</title>
        <authorList>
            <person name="Wang R."/>
            <person name="Zhang L."/>
            <person name="Tang P."/>
            <person name="Li S."/>
            <person name="Liang L."/>
        </authorList>
    </citation>
    <scope>NUCLEOTIDE SEQUENCE</scope>
    <source>
        <strain evidence="2">YMF1.00031</strain>
    </source>
</reference>
<dbReference type="Proteomes" id="UP001221413">
    <property type="component" value="Unassembled WGS sequence"/>
</dbReference>
<organism evidence="2 3">
    <name type="scientific">Drechslerella dactyloides</name>
    <name type="common">Nematode-trapping fungus</name>
    <name type="synonym">Arthrobotrys dactyloides</name>
    <dbReference type="NCBI Taxonomy" id="74499"/>
    <lineage>
        <taxon>Eukaryota</taxon>
        <taxon>Fungi</taxon>
        <taxon>Dikarya</taxon>
        <taxon>Ascomycota</taxon>
        <taxon>Pezizomycotina</taxon>
        <taxon>Orbiliomycetes</taxon>
        <taxon>Orbiliales</taxon>
        <taxon>Orbiliaceae</taxon>
        <taxon>Drechslerella</taxon>
    </lineage>
</organism>
<dbReference type="InterPro" id="IPR036047">
    <property type="entry name" value="F-box-like_dom_sf"/>
</dbReference>
<feature type="domain" description="F-box" evidence="1">
    <location>
        <begin position="9"/>
        <end position="39"/>
    </location>
</feature>
<sequence length="447" mass="50265">MDVRPTLPFPNELCGAILEYLSQPDLKSFSCCSKTCRELAVPFLYRSIRFNAVPASSLAEGGALFSRLRYVRKLRYVLPRADLTPRVFQADGGTGAMRTGAYLMKTFTPFTDFLTASLAFPLTWLQLNFSGEEHLEINLFHTMFSRLSQSRVHTTLRRLTLSYRVDFLLPLCTQYMILGPSENPYETLMTRHPGVLGPPLLPGTLCEAPGGRGGMPVPPPNLTEASLCLRKEPVPQPFYYYFFAACPTLRKFTINAARLYPPNSPAPLYHSSLLSFTTVTHLHVSVQPYPPADELTWVSQHFPCVEDLTVELHKFEYCAQGSNASHLQAAHKDIRRMRALRKATIPWPRLRKPMYGNVPRYSRLYVRKDPGEDARHLSCAELECWVTCWRDGGAQLLRTVVFDGYDPCARRDVDKTLLATCEVGSGEAGYAFSWTGDDAKESTTAAN</sequence>
<keyword evidence="3" id="KW-1185">Reference proteome</keyword>
<evidence type="ECO:0000313" key="2">
    <source>
        <dbReference type="EMBL" id="KAJ6261485.1"/>
    </source>
</evidence>
<name>A0AAD6IZA4_DREDA</name>
<comment type="caution">
    <text evidence="2">The sequence shown here is derived from an EMBL/GenBank/DDBJ whole genome shotgun (WGS) entry which is preliminary data.</text>
</comment>
<evidence type="ECO:0000313" key="3">
    <source>
        <dbReference type="Proteomes" id="UP001221413"/>
    </source>
</evidence>
<dbReference type="Pfam" id="PF00646">
    <property type="entry name" value="F-box"/>
    <property type="match status" value="1"/>
</dbReference>
<gene>
    <name evidence="2" type="ORF">Dda_4155</name>
</gene>
<proteinExistence type="predicted"/>
<protein>
    <recommendedName>
        <fullName evidence="1">F-box domain-containing protein</fullName>
    </recommendedName>
</protein>
<dbReference type="AlphaFoldDB" id="A0AAD6IZA4"/>
<evidence type="ECO:0000259" key="1">
    <source>
        <dbReference type="Pfam" id="PF00646"/>
    </source>
</evidence>
<dbReference type="EMBL" id="JAQGDS010000004">
    <property type="protein sequence ID" value="KAJ6261485.1"/>
    <property type="molecule type" value="Genomic_DNA"/>
</dbReference>
<accession>A0AAD6IZA4</accession>